<dbReference type="Pfam" id="PF01565">
    <property type="entry name" value="FAD_binding_4"/>
    <property type="match status" value="1"/>
</dbReference>
<dbReference type="Pfam" id="PF02754">
    <property type="entry name" value="CCG"/>
    <property type="match status" value="1"/>
</dbReference>
<dbReference type="GO" id="GO:1903457">
    <property type="term" value="P:lactate catabolic process"/>
    <property type="evidence" value="ECO:0007669"/>
    <property type="project" value="TreeGrafter"/>
</dbReference>
<keyword evidence="3" id="KW-0285">Flavoprotein</keyword>
<feature type="domain" description="FAD-binding PCMH-type" evidence="12">
    <location>
        <begin position="36"/>
        <end position="265"/>
    </location>
</feature>
<dbReference type="GO" id="GO:0051536">
    <property type="term" value="F:iron-sulfur cluster binding"/>
    <property type="evidence" value="ECO:0007669"/>
    <property type="project" value="UniProtKB-KW"/>
</dbReference>
<evidence type="ECO:0000259" key="11">
    <source>
        <dbReference type="PROSITE" id="PS51379"/>
    </source>
</evidence>
<dbReference type="PROSITE" id="PS51379">
    <property type="entry name" value="4FE4S_FER_2"/>
    <property type="match status" value="1"/>
</dbReference>
<dbReference type="Gene3D" id="3.30.465.10">
    <property type="match status" value="1"/>
</dbReference>
<evidence type="ECO:0000256" key="5">
    <source>
        <dbReference type="ARBA" id="ARBA00022827"/>
    </source>
</evidence>
<dbReference type="Gene3D" id="1.10.1060.10">
    <property type="entry name" value="Alpha-helical ferredoxin"/>
    <property type="match status" value="1"/>
</dbReference>
<dbReference type="InterPro" id="IPR004113">
    <property type="entry name" value="FAD-bd_oxidored_4_C"/>
</dbReference>
<evidence type="ECO:0000256" key="4">
    <source>
        <dbReference type="ARBA" id="ARBA00022723"/>
    </source>
</evidence>
<dbReference type="PANTHER" id="PTHR11748:SF111">
    <property type="entry name" value="D-LACTATE DEHYDROGENASE, MITOCHONDRIAL-RELATED"/>
    <property type="match status" value="1"/>
</dbReference>
<dbReference type="InterPro" id="IPR036318">
    <property type="entry name" value="FAD-bd_PCMH-like_sf"/>
</dbReference>
<dbReference type="InterPro" id="IPR017896">
    <property type="entry name" value="4Fe4S_Fe-S-bd"/>
</dbReference>
<dbReference type="Gene3D" id="3.30.43.10">
    <property type="entry name" value="Uridine Diphospho-n-acetylenolpyruvylglucosamine Reductase, domain 2"/>
    <property type="match status" value="1"/>
</dbReference>
<evidence type="ECO:0000256" key="8">
    <source>
        <dbReference type="ARBA" id="ARBA00023004"/>
    </source>
</evidence>
<evidence type="ECO:0000256" key="7">
    <source>
        <dbReference type="ARBA" id="ARBA00023002"/>
    </source>
</evidence>
<dbReference type="InterPro" id="IPR016167">
    <property type="entry name" value="FAD-bd_PCMH_sub1"/>
</dbReference>
<dbReference type="InterPro" id="IPR016171">
    <property type="entry name" value="Vanillyl_alc_oxidase_C-sub2"/>
</dbReference>
<evidence type="ECO:0000259" key="12">
    <source>
        <dbReference type="PROSITE" id="PS51387"/>
    </source>
</evidence>
<dbReference type="InterPro" id="IPR004017">
    <property type="entry name" value="Cys_rich_dom"/>
</dbReference>
<dbReference type="SUPFAM" id="SSF46548">
    <property type="entry name" value="alpha-helical ferredoxin"/>
    <property type="match status" value="1"/>
</dbReference>
<gene>
    <name evidence="13" type="ORF">AAY24_04805</name>
</gene>
<keyword evidence="14" id="KW-1185">Reference proteome</keyword>
<dbReference type="InterPro" id="IPR006094">
    <property type="entry name" value="Oxid_FAD_bind_N"/>
</dbReference>
<dbReference type="GO" id="GO:0004458">
    <property type="term" value="F:D-lactate dehydrogenase (cytochrome) activity"/>
    <property type="evidence" value="ECO:0007669"/>
    <property type="project" value="UniProtKB-EC"/>
</dbReference>
<dbReference type="EC" id="1.1.2.4" evidence="10"/>
<dbReference type="InterPro" id="IPR009051">
    <property type="entry name" value="Helical_ferredxn"/>
</dbReference>
<keyword evidence="8" id="KW-0408">Iron</keyword>
<dbReference type="PATRIC" id="fig|1543721.4.peg.1008"/>
<dbReference type="OrthoDB" id="9811557at2"/>
<accession>A0A0F7JTF3</accession>
<evidence type="ECO:0000256" key="3">
    <source>
        <dbReference type="ARBA" id="ARBA00022630"/>
    </source>
</evidence>
<keyword evidence="6" id="KW-0809">Transit peptide</keyword>
<dbReference type="Gene3D" id="1.10.45.10">
    <property type="entry name" value="Vanillyl-alcohol Oxidase, Chain A, domain 4"/>
    <property type="match status" value="1"/>
</dbReference>
<reference evidence="13 14" key="1">
    <citation type="journal article" date="2015" name="Genome Announc.">
        <title>Complete Genome Sequence of Sedimenticola thiotaurini Strain SIP-G1, a Polyphosphate- and Polyhydroxyalkanoate-Accumulating Sulfur-Oxidizing Gammaproteobacterium Isolated from Salt Marsh Sediments.</title>
        <authorList>
            <person name="Flood B.E."/>
            <person name="Jones D.S."/>
            <person name="Bailey J.V."/>
        </authorList>
    </citation>
    <scope>NUCLEOTIDE SEQUENCE [LARGE SCALE GENOMIC DNA]</scope>
    <source>
        <strain evidence="13 14">SIP-G1</strain>
    </source>
</reference>
<keyword evidence="7" id="KW-0560">Oxidoreductase</keyword>
<dbReference type="PROSITE" id="PS00198">
    <property type="entry name" value="4FE4S_FER_1"/>
    <property type="match status" value="1"/>
</dbReference>
<dbReference type="SUPFAM" id="SSF56176">
    <property type="entry name" value="FAD-binding/transporter-associated domain-like"/>
    <property type="match status" value="1"/>
</dbReference>
<dbReference type="InterPro" id="IPR016166">
    <property type="entry name" value="FAD-bd_PCMH"/>
</dbReference>
<dbReference type="AlphaFoldDB" id="A0A0F7JTF3"/>
<dbReference type="GO" id="GO:0046872">
    <property type="term" value="F:metal ion binding"/>
    <property type="evidence" value="ECO:0007669"/>
    <property type="project" value="UniProtKB-KW"/>
</dbReference>
<dbReference type="PANTHER" id="PTHR11748">
    <property type="entry name" value="D-LACTATE DEHYDROGENASE"/>
    <property type="match status" value="1"/>
</dbReference>
<comment type="cofactor">
    <cofactor evidence="1">
        <name>FAD</name>
        <dbReference type="ChEBI" id="CHEBI:57692"/>
    </cofactor>
</comment>
<evidence type="ECO:0000313" key="14">
    <source>
        <dbReference type="Proteomes" id="UP000034410"/>
    </source>
</evidence>
<dbReference type="GO" id="GO:0008720">
    <property type="term" value="F:D-lactate dehydrogenase (NAD+) activity"/>
    <property type="evidence" value="ECO:0007669"/>
    <property type="project" value="TreeGrafter"/>
</dbReference>
<evidence type="ECO:0000256" key="6">
    <source>
        <dbReference type="ARBA" id="ARBA00022946"/>
    </source>
</evidence>
<dbReference type="Proteomes" id="UP000034410">
    <property type="component" value="Chromosome"/>
</dbReference>
<organism evidence="13 14">
    <name type="scientific">Sedimenticola thiotaurini</name>
    <dbReference type="NCBI Taxonomy" id="1543721"/>
    <lineage>
        <taxon>Bacteria</taxon>
        <taxon>Pseudomonadati</taxon>
        <taxon>Pseudomonadota</taxon>
        <taxon>Gammaproteobacteria</taxon>
        <taxon>Chromatiales</taxon>
        <taxon>Sedimenticolaceae</taxon>
        <taxon>Sedimenticola</taxon>
    </lineage>
</organism>
<proteinExistence type="inferred from homology"/>
<evidence type="ECO:0000313" key="13">
    <source>
        <dbReference type="EMBL" id="AKH19791.1"/>
    </source>
</evidence>
<dbReference type="InterPro" id="IPR016169">
    <property type="entry name" value="FAD-bd_PCMH_sub2"/>
</dbReference>
<dbReference type="Pfam" id="PF02913">
    <property type="entry name" value="FAD-oxidase_C"/>
    <property type="match status" value="1"/>
</dbReference>
<dbReference type="GO" id="GO:0071949">
    <property type="term" value="F:FAD binding"/>
    <property type="evidence" value="ECO:0007669"/>
    <property type="project" value="InterPro"/>
</dbReference>
<sequence length="943" mass="102849">MSHSALKAALSAFIPNERLIDDPLRTLAYGTDASFYRLVPKLVVKLVDESEVVRLLAAVNQFGVPVTFRAAGTSLSGQAVTDSVLAVLEGNAWRDYEISPDGSTIRLQPGVIGAQANAYLAPLNKKIGPDPASIGTAKIGGIAANNASGMCCGTAQNSYHTLDAMRIVFVDGSVLDTADPVSVERFREEHQTLLRGIEQLVARLADNPVLAQRVRHKFRMKNTTGYGINALLDYQDPIDVIPHLMIGSEGTLGFISEITYRTVPDHPHKATALVLFHNLEEACRTVTALKEMPVDAVELMDRPALRSVQDLPGQPDHLQSLGPDGAALLIDIRGPDSATLRANMDAVTVVIAGFETAQPVQFSEDPVEYARLWGIRKGLFPAVGAVRPAGTTCVIEDVAFPVEDLAAATRQLQELLHSNGYEEAIIFGHALAGNLHFVFTPEFSSDEAIQRYRKLMDEVANLVTVEYQGSLKAEHGTGRNMAPFVEMEWGAEAYALMREIKTLFDPRGLLNRGVIINDDPEIHLKNLKPLPAADPRVDRCIECGFCEPICPSRNLTLSPRQRIVALREQARLERLGDTVALEALNTGYRYASMDTCATDGLCASRCPVGIDTGAMIKSLRAQHSSAAAGGISRWVDRRMAGVTAATRFALRSLHGISKLVGPAPVESLSRGVRRLSGNRLPAWDRYDARGASNLPLTELIDGEREKDKLCVYFTACVSRTLGTSSNDPESRDLSQVMMNLLNKAGFDVITPDNMNTQCCGMPYESRGVGDTARASLARLEEALWVASNEGRLPILCDTSPCTARMVELFEKPMRVLDTVTFIREYILPELKQVKRVPNIAVHVTCSTRKMNLDNDLIEIAKACADEIFMPEETGCCGFAGDRGYIYPELNASALSRLKGQLPATCREGVSNSRTCEIGLSRHAGIPYRSIAYLVDRCFVAPND</sequence>
<protein>
    <recommendedName>
        <fullName evidence="10">D-lactate dehydrogenase (cytochrome)</fullName>
        <ecNumber evidence="10">1.1.2.4</ecNumber>
    </recommendedName>
</protein>
<keyword evidence="9" id="KW-0411">Iron-sulfur</keyword>
<dbReference type="InterPro" id="IPR017900">
    <property type="entry name" value="4Fe4S_Fe_S_CS"/>
</dbReference>
<feature type="domain" description="4Fe-4S ferredoxin-type" evidence="11">
    <location>
        <begin position="529"/>
        <end position="560"/>
    </location>
</feature>
<dbReference type="InterPro" id="IPR016164">
    <property type="entry name" value="FAD-linked_Oxase-like_C"/>
</dbReference>
<dbReference type="Gene3D" id="3.30.70.2740">
    <property type="match status" value="1"/>
</dbReference>
<dbReference type="RefSeq" id="WP_046858727.1">
    <property type="nucleotide sequence ID" value="NZ_CP011412.1"/>
</dbReference>
<dbReference type="SUPFAM" id="SSF55103">
    <property type="entry name" value="FAD-linked oxidases, C-terminal domain"/>
    <property type="match status" value="1"/>
</dbReference>
<name>A0A0F7JTF3_9GAMM</name>
<evidence type="ECO:0000256" key="9">
    <source>
        <dbReference type="ARBA" id="ARBA00023014"/>
    </source>
</evidence>
<evidence type="ECO:0000256" key="2">
    <source>
        <dbReference type="ARBA" id="ARBA00008000"/>
    </source>
</evidence>
<dbReference type="EMBL" id="CP011412">
    <property type="protein sequence ID" value="AKH19791.1"/>
    <property type="molecule type" value="Genomic_DNA"/>
</dbReference>
<evidence type="ECO:0000256" key="10">
    <source>
        <dbReference type="ARBA" id="ARBA00038897"/>
    </source>
</evidence>
<dbReference type="Gene3D" id="3.30.70.2190">
    <property type="match status" value="1"/>
</dbReference>
<dbReference type="PROSITE" id="PS51387">
    <property type="entry name" value="FAD_PCMH"/>
    <property type="match status" value="1"/>
</dbReference>
<evidence type="ECO:0000256" key="1">
    <source>
        <dbReference type="ARBA" id="ARBA00001974"/>
    </source>
</evidence>
<dbReference type="KEGG" id="seds:AAY24_04805"/>
<keyword evidence="5" id="KW-0274">FAD</keyword>
<keyword evidence="4" id="KW-0479">Metal-binding</keyword>
<comment type="similarity">
    <text evidence="2">Belongs to the FAD-binding oxidoreductase/transferase type 4 family.</text>
</comment>
<dbReference type="Pfam" id="PF13183">
    <property type="entry name" value="Fer4_8"/>
    <property type="match status" value="1"/>
</dbReference>